<dbReference type="Proteomes" id="UP000758168">
    <property type="component" value="Unassembled WGS sequence"/>
</dbReference>
<reference evidence="2 3" key="1">
    <citation type="submission" date="2021-03" db="EMBL/GenBank/DDBJ databases">
        <title>Sequencing the genomes of 1000 actinobacteria strains.</title>
        <authorList>
            <person name="Klenk H.-P."/>
        </authorList>
    </citation>
    <scope>NUCLEOTIDE SEQUENCE [LARGE SCALE GENOMIC DNA]</scope>
    <source>
        <strain evidence="2 3">DSM 12936</strain>
    </source>
</reference>
<gene>
    <name evidence="2" type="ORF">JOF54_003016</name>
</gene>
<protein>
    <submittedName>
        <fullName evidence="2">Aminoglycoside phosphotransferase (APT) family kinase protein</fullName>
    </submittedName>
</protein>
<dbReference type="PANTHER" id="PTHR21310">
    <property type="entry name" value="AMINOGLYCOSIDE PHOSPHOTRANSFERASE-RELATED-RELATED"/>
    <property type="match status" value="1"/>
</dbReference>
<keyword evidence="3" id="KW-1185">Reference proteome</keyword>
<name>A0ABS4ZAU9_9ACTN</name>
<dbReference type="GO" id="GO:0016301">
    <property type="term" value="F:kinase activity"/>
    <property type="evidence" value="ECO:0007669"/>
    <property type="project" value="UniProtKB-KW"/>
</dbReference>
<keyword evidence="2" id="KW-0418">Kinase</keyword>
<evidence type="ECO:0000259" key="1">
    <source>
        <dbReference type="Pfam" id="PF01636"/>
    </source>
</evidence>
<dbReference type="SUPFAM" id="SSF56112">
    <property type="entry name" value="Protein kinase-like (PK-like)"/>
    <property type="match status" value="1"/>
</dbReference>
<dbReference type="Gene3D" id="3.90.1200.10">
    <property type="match status" value="1"/>
</dbReference>
<organism evidence="2 3">
    <name type="scientific">Microlunatus capsulatus</name>
    <dbReference type="NCBI Taxonomy" id="99117"/>
    <lineage>
        <taxon>Bacteria</taxon>
        <taxon>Bacillati</taxon>
        <taxon>Actinomycetota</taxon>
        <taxon>Actinomycetes</taxon>
        <taxon>Propionibacteriales</taxon>
        <taxon>Propionibacteriaceae</taxon>
        <taxon>Microlunatus</taxon>
    </lineage>
</organism>
<accession>A0ABS4ZAU9</accession>
<sequence>MTGATADASARWAVVAVAAGLRPAADPVLAPSHSNDTWLLEDERWGAAVLRVCWRGDVARLPREAAVGAALPAAVGYPAVLGAGTTADGALSWTLTRRLPGCSLRTAWPGLGPGGRRDAVDAVVDALAALHAFRPPPSLRPVLRLAPLPAAPSVDAVVGRSMSPWPDGVGVLLAAASDRAPADLVAAVRRLLERDAALGPALDAASPTLVHGDLHLDNVWTDGQRVTGLLDLEWVRPAPPWVELARVADEVDQDVADGVAGHAELLAGLRRRLPGLEAVDRLPARLRLWRVAYQLRELVLWPVTAPAEAPPDHPVRLLAVLVGAG</sequence>
<dbReference type="Pfam" id="PF01636">
    <property type="entry name" value="APH"/>
    <property type="match status" value="1"/>
</dbReference>
<dbReference type="InterPro" id="IPR002575">
    <property type="entry name" value="Aminoglycoside_PTrfase"/>
</dbReference>
<dbReference type="InterPro" id="IPR051678">
    <property type="entry name" value="AGP_Transferase"/>
</dbReference>
<dbReference type="EMBL" id="JAGIOB010000001">
    <property type="protein sequence ID" value="MBP2418094.1"/>
    <property type="molecule type" value="Genomic_DNA"/>
</dbReference>
<evidence type="ECO:0000313" key="3">
    <source>
        <dbReference type="Proteomes" id="UP000758168"/>
    </source>
</evidence>
<keyword evidence="2" id="KW-0808">Transferase</keyword>
<comment type="caution">
    <text evidence="2">The sequence shown here is derived from an EMBL/GenBank/DDBJ whole genome shotgun (WGS) entry which is preliminary data.</text>
</comment>
<dbReference type="InterPro" id="IPR011009">
    <property type="entry name" value="Kinase-like_dom_sf"/>
</dbReference>
<proteinExistence type="predicted"/>
<dbReference type="RefSeq" id="WP_210057324.1">
    <property type="nucleotide sequence ID" value="NZ_JAGIOB010000001.1"/>
</dbReference>
<feature type="domain" description="Aminoglycoside phosphotransferase" evidence="1">
    <location>
        <begin position="33"/>
        <end position="256"/>
    </location>
</feature>
<evidence type="ECO:0000313" key="2">
    <source>
        <dbReference type="EMBL" id="MBP2418094.1"/>
    </source>
</evidence>